<keyword evidence="1" id="KW-0812">Transmembrane</keyword>
<comment type="caution">
    <text evidence="2">The sequence shown here is derived from an EMBL/GenBank/DDBJ whole genome shotgun (WGS) entry which is preliminary data.</text>
</comment>
<organism evidence="2 3">
    <name type="scientific">Hexamita inflata</name>
    <dbReference type="NCBI Taxonomy" id="28002"/>
    <lineage>
        <taxon>Eukaryota</taxon>
        <taxon>Metamonada</taxon>
        <taxon>Diplomonadida</taxon>
        <taxon>Hexamitidae</taxon>
        <taxon>Hexamitinae</taxon>
        <taxon>Hexamita</taxon>
    </lineage>
</organism>
<dbReference type="EMBL" id="CAXDID020000064">
    <property type="protein sequence ID" value="CAL6011325.1"/>
    <property type="molecule type" value="Genomic_DNA"/>
</dbReference>
<name>A0ABP1I8G2_9EUKA</name>
<keyword evidence="1" id="KW-1133">Transmembrane helix</keyword>
<dbReference type="Proteomes" id="UP001642409">
    <property type="component" value="Unassembled WGS sequence"/>
</dbReference>
<accession>A0ABP1I8G2</accession>
<protein>
    <submittedName>
        <fullName evidence="2">Hypothetical_protein</fullName>
    </submittedName>
</protein>
<evidence type="ECO:0000256" key="1">
    <source>
        <dbReference type="SAM" id="Phobius"/>
    </source>
</evidence>
<feature type="transmembrane region" description="Helical" evidence="1">
    <location>
        <begin position="39"/>
        <end position="64"/>
    </location>
</feature>
<gene>
    <name evidence="2" type="ORF">HINF_LOCUS22703</name>
</gene>
<evidence type="ECO:0000313" key="3">
    <source>
        <dbReference type="Proteomes" id="UP001642409"/>
    </source>
</evidence>
<reference evidence="2 3" key="1">
    <citation type="submission" date="2024-07" db="EMBL/GenBank/DDBJ databases">
        <authorList>
            <person name="Akdeniz Z."/>
        </authorList>
    </citation>
    <scope>NUCLEOTIDE SEQUENCE [LARGE SCALE GENOMIC DNA]</scope>
</reference>
<evidence type="ECO:0000313" key="2">
    <source>
        <dbReference type="EMBL" id="CAL6011325.1"/>
    </source>
</evidence>
<keyword evidence="3" id="KW-1185">Reference proteome</keyword>
<proteinExistence type="predicted"/>
<sequence>MECFDYYWDCLYAKNDGYECKFYDDLEKYCFFSVENIAWWWWLVLAGAIVMLISFITCCVCCCCKKKKVKYQKIVEIKVPSQEQQSYQVPAQNVQAYQQYQQYQNVQNVQPVMPQMYIPQPVYQPMPTGIPNYNYQYGAQQQNVQYPKVPILQIIK</sequence>
<keyword evidence="1" id="KW-0472">Membrane</keyword>